<dbReference type="Proteomes" id="UP000597762">
    <property type="component" value="Unassembled WGS sequence"/>
</dbReference>
<evidence type="ECO:0000256" key="1">
    <source>
        <dbReference type="SAM" id="Phobius"/>
    </source>
</evidence>
<reference evidence="3" key="1">
    <citation type="submission" date="2021-01" db="EMBL/GenBank/DDBJ databases">
        <authorList>
            <person name="Li R."/>
            <person name="Bekaert M."/>
        </authorList>
    </citation>
    <scope>NUCLEOTIDE SEQUENCE</scope>
    <source>
        <strain evidence="3">Farmed</strain>
    </source>
</reference>
<dbReference type="AlphaFoldDB" id="A0A812CSB7"/>
<protein>
    <submittedName>
        <fullName evidence="3">Uncharacterized protein</fullName>
    </submittedName>
</protein>
<comment type="caution">
    <text evidence="3">The sequence shown here is derived from an EMBL/GenBank/DDBJ whole genome shotgun (WGS) entry which is preliminary data.</text>
</comment>
<keyword evidence="4" id="KW-1185">Reference proteome</keyword>
<evidence type="ECO:0000313" key="3">
    <source>
        <dbReference type="EMBL" id="CAE1275998.1"/>
    </source>
</evidence>
<feature type="transmembrane region" description="Helical" evidence="1">
    <location>
        <begin position="179"/>
        <end position="201"/>
    </location>
</feature>
<feature type="transmembrane region" description="Helical" evidence="1">
    <location>
        <begin position="153"/>
        <end position="173"/>
    </location>
</feature>
<keyword evidence="1" id="KW-1133">Transmembrane helix</keyword>
<feature type="transmembrane region" description="Helical" evidence="1">
    <location>
        <begin position="118"/>
        <end position="141"/>
    </location>
</feature>
<keyword evidence="2" id="KW-0732">Signal</keyword>
<feature type="chain" id="PRO_5032894406" evidence="2">
    <location>
        <begin position="34"/>
        <end position="205"/>
    </location>
</feature>
<feature type="transmembrane region" description="Helical" evidence="1">
    <location>
        <begin position="77"/>
        <end position="98"/>
    </location>
</feature>
<evidence type="ECO:0000313" key="4">
    <source>
        <dbReference type="Proteomes" id="UP000597762"/>
    </source>
</evidence>
<feature type="signal peptide" evidence="2">
    <location>
        <begin position="1"/>
        <end position="33"/>
    </location>
</feature>
<proteinExistence type="predicted"/>
<keyword evidence="1" id="KW-0812">Transmembrane</keyword>
<keyword evidence="1" id="KW-0472">Membrane</keyword>
<sequence>MGGPHHQQQDFPLSPSPNLCFLFTSLSLSLSLSLDFPPCSTPLFCSASFSLLLPPPVSLFSCDSPPSVSPYTYSSSLVLTFTLFSLSSFSLSHSYYLSSFSFSPLLTTQSLSFYLSPISPPFLSPVSSSIISFFLYLFFFTSTRSHPLLPVHFLYIPTFFSLLLFQPLSLSLSPLYPSLLFSIHSFHLSFPLSFFPLPLCLPPTF</sequence>
<organism evidence="3 4">
    <name type="scientific">Acanthosepion pharaonis</name>
    <name type="common">Pharaoh cuttlefish</name>
    <name type="synonym">Sepia pharaonis</name>
    <dbReference type="NCBI Taxonomy" id="158019"/>
    <lineage>
        <taxon>Eukaryota</taxon>
        <taxon>Metazoa</taxon>
        <taxon>Spiralia</taxon>
        <taxon>Lophotrochozoa</taxon>
        <taxon>Mollusca</taxon>
        <taxon>Cephalopoda</taxon>
        <taxon>Coleoidea</taxon>
        <taxon>Decapodiformes</taxon>
        <taxon>Sepiida</taxon>
        <taxon>Sepiina</taxon>
        <taxon>Sepiidae</taxon>
        <taxon>Acanthosepion</taxon>
    </lineage>
</organism>
<accession>A0A812CSB7</accession>
<evidence type="ECO:0000256" key="2">
    <source>
        <dbReference type="SAM" id="SignalP"/>
    </source>
</evidence>
<dbReference type="EMBL" id="CAHIKZ030001868">
    <property type="protein sequence ID" value="CAE1275998.1"/>
    <property type="molecule type" value="Genomic_DNA"/>
</dbReference>
<gene>
    <name evidence="3" type="ORF">SPHA_39833</name>
</gene>
<name>A0A812CSB7_ACAPH</name>